<evidence type="ECO:0000313" key="3">
    <source>
        <dbReference type="Proteomes" id="UP000707138"/>
    </source>
</evidence>
<evidence type="ECO:0000256" key="1">
    <source>
        <dbReference type="SAM" id="Phobius"/>
    </source>
</evidence>
<feature type="transmembrane region" description="Helical" evidence="1">
    <location>
        <begin position="33"/>
        <end position="51"/>
    </location>
</feature>
<reference evidence="2 3" key="1">
    <citation type="journal article" date="2021" name="Sci. Rep.">
        <title>The distribution of antibiotic resistance genes in chicken gut microbiota commensals.</title>
        <authorList>
            <person name="Juricova H."/>
            <person name="Matiasovicova J."/>
            <person name="Kubasova T."/>
            <person name="Cejkova D."/>
            <person name="Rychlik I."/>
        </authorList>
    </citation>
    <scope>NUCLEOTIDE SEQUENCE [LARGE SCALE GENOMIC DNA]</scope>
    <source>
        <strain evidence="2 3">An537</strain>
    </source>
</reference>
<feature type="transmembrane region" description="Helical" evidence="1">
    <location>
        <begin position="170"/>
        <end position="193"/>
    </location>
</feature>
<feature type="transmembrane region" description="Helical" evidence="1">
    <location>
        <begin position="63"/>
        <end position="86"/>
    </location>
</feature>
<sequence length="299" mass="33571">MVQGMLRFSALSALGCIPFSLLAGMGHLTGTSVLVFVLLALVVPVLVYRNMHVRLGMEFPWRTGMYVYSWLGWNVFFLAGNGLVPLSVTLTAPWQITIVWAAVMLLAIVLMVGTASLLTAFFNRPRQLGLVDETLDIAVYSLPLPMLLLGDLLVLDVSDPLVAMQISNTVFGMLALVVYALVILTMATIALYLYPRHGENKAVRLCRILVTAAVWLAINGHMLYGWKPEWSYMVLDFLLPVFRGSYLVYVTPGLFEVVVLYISMWLGRWVETIWERRQNQKEKIANVDIIMPSKNNNDK</sequence>
<keyword evidence="3" id="KW-1185">Reference proteome</keyword>
<feature type="transmembrane region" description="Helical" evidence="1">
    <location>
        <begin position="246"/>
        <end position="267"/>
    </location>
</feature>
<keyword evidence="1" id="KW-1133">Transmembrane helix</keyword>
<feature type="transmembrane region" description="Helical" evidence="1">
    <location>
        <begin position="205"/>
        <end position="226"/>
    </location>
</feature>
<accession>A0ABS2GG99</accession>
<dbReference type="RefSeq" id="WP_205088170.1">
    <property type="nucleotide sequence ID" value="NZ_JACJLA010000014.1"/>
</dbReference>
<dbReference type="Proteomes" id="UP000707138">
    <property type="component" value="Unassembled WGS sequence"/>
</dbReference>
<name>A0ABS2GG99_9FIRM</name>
<keyword evidence="1" id="KW-0812">Transmembrane</keyword>
<feature type="transmembrane region" description="Helical" evidence="1">
    <location>
        <begin position="98"/>
        <end position="122"/>
    </location>
</feature>
<gene>
    <name evidence="2" type="ORF">H6A01_07720</name>
</gene>
<comment type="caution">
    <text evidence="2">The sequence shown here is derived from an EMBL/GenBank/DDBJ whole genome shotgun (WGS) entry which is preliminary data.</text>
</comment>
<feature type="transmembrane region" description="Helical" evidence="1">
    <location>
        <begin position="134"/>
        <end position="155"/>
    </location>
</feature>
<protein>
    <submittedName>
        <fullName evidence="2">Uncharacterized protein</fullName>
    </submittedName>
</protein>
<organism evidence="2 3">
    <name type="scientific">Veillonella magna</name>
    <dbReference type="NCBI Taxonomy" id="464322"/>
    <lineage>
        <taxon>Bacteria</taxon>
        <taxon>Bacillati</taxon>
        <taxon>Bacillota</taxon>
        <taxon>Negativicutes</taxon>
        <taxon>Veillonellales</taxon>
        <taxon>Veillonellaceae</taxon>
        <taxon>Veillonella</taxon>
    </lineage>
</organism>
<proteinExistence type="predicted"/>
<dbReference type="EMBL" id="JACJLA010000014">
    <property type="protein sequence ID" value="MBM6913206.1"/>
    <property type="molecule type" value="Genomic_DNA"/>
</dbReference>
<evidence type="ECO:0000313" key="2">
    <source>
        <dbReference type="EMBL" id="MBM6913206.1"/>
    </source>
</evidence>
<keyword evidence="1" id="KW-0472">Membrane</keyword>